<dbReference type="PANTHER" id="PTHR47510:SF3">
    <property type="entry name" value="ENDO_EXONUCLEASE_PHOSPHATASE DOMAIN-CONTAINING PROTEIN"/>
    <property type="match status" value="1"/>
</dbReference>
<name>A0A9Q1CST3_HOLLE</name>
<dbReference type="EMBL" id="JAIZAY010000001">
    <property type="protein sequence ID" value="KAJ8050421.1"/>
    <property type="molecule type" value="Genomic_DNA"/>
</dbReference>
<evidence type="ECO:0008006" key="3">
    <source>
        <dbReference type="Google" id="ProtNLM"/>
    </source>
</evidence>
<gene>
    <name evidence="1" type="ORF">HOLleu_03625</name>
</gene>
<protein>
    <recommendedName>
        <fullName evidence="3">Reverse transcriptase domain-containing protein</fullName>
    </recommendedName>
</protein>
<evidence type="ECO:0000313" key="1">
    <source>
        <dbReference type="EMBL" id="KAJ8050421.1"/>
    </source>
</evidence>
<dbReference type="OrthoDB" id="10060997at2759"/>
<reference evidence="1" key="1">
    <citation type="submission" date="2021-10" db="EMBL/GenBank/DDBJ databases">
        <title>Tropical sea cucumber genome reveals ecological adaptation and Cuvierian tubules defense mechanism.</title>
        <authorList>
            <person name="Chen T."/>
        </authorList>
    </citation>
    <scope>NUCLEOTIDE SEQUENCE</scope>
    <source>
        <strain evidence="1">Nanhai2018</strain>
        <tissue evidence="1">Muscle</tissue>
    </source>
</reference>
<dbReference type="AlphaFoldDB" id="A0A9Q1CST3"/>
<dbReference type="Proteomes" id="UP001152320">
    <property type="component" value="Chromosome 1"/>
</dbReference>
<dbReference type="PANTHER" id="PTHR47510">
    <property type="entry name" value="REVERSE TRANSCRIPTASE DOMAIN-CONTAINING PROTEIN"/>
    <property type="match status" value="1"/>
</dbReference>
<sequence length="120" mass="13598">MKAPTKSCELDPIPTSLIKHCIKDIVPFLTCVINKSLGSGVFPTDLKLAYIRPLLKKPSLDKEDFKNFRPVANLPFLGKLIERIVSPRLWSVITQDDLQDPFQSAYRPHHSTETFTTCSK</sequence>
<evidence type="ECO:0000313" key="2">
    <source>
        <dbReference type="Proteomes" id="UP001152320"/>
    </source>
</evidence>
<proteinExistence type="predicted"/>
<organism evidence="1 2">
    <name type="scientific">Holothuria leucospilota</name>
    <name type="common">Black long sea cucumber</name>
    <name type="synonym">Mertensiothuria leucospilota</name>
    <dbReference type="NCBI Taxonomy" id="206669"/>
    <lineage>
        <taxon>Eukaryota</taxon>
        <taxon>Metazoa</taxon>
        <taxon>Echinodermata</taxon>
        <taxon>Eleutherozoa</taxon>
        <taxon>Echinozoa</taxon>
        <taxon>Holothuroidea</taxon>
        <taxon>Aspidochirotacea</taxon>
        <taxon>Aspidochirotida</taxon>
        <taxon>Holothuriidae</taxon>
        <taxon>Holothuria</taxon>
    </lineage>
</organism>
<keyword evidence="2" id="KW-1185">Reference proteome</keyword>
<comment type="caution">
    <text evidence="1">The sequence shown here is derived from an EMBL/GenBank/DDBJ whole genome shotgun (WGS) entry which is preliminary data.</text>
</comment>
<accession>A0A9Q1CST3</accession>